<comment type="caution">
    <text evidence="2">The sequence shown here is derived from an EMBL/GenBank/DDBJ whole genome shotgun (WGS) entry which is preliminary data.</text>
</comment>
<dbReference type="RefSeq" id="XP_041194994.1">
    <property type="nucleotide sequence ID" value="XM_041329217.1"/>
</dbReference>
<dbReference type="Pfam" id="PF14223">
    <property type="entry name" value="Retrotran_gag_2"/>
    <property type="match status" value="1"/>
</dbReference>
<keyword evidence="3" id="KW-1185">Reference proteome</keyword>
<sequence>EMKVICEWLINDLKAKSIITHCLSTSIQQLISTSHKVAACDAWKILEDHFDWVDMGLQHVICQSIYVLQMKDATDASNYVGQHSVLHEWMLCMGVVYTDTEAVFQLLCGLPHTGIW</sequence>
<dbReference type="EMBL" id="JABBWG010000010">
    <property type="protein sequence ID" value="KAG1819317.1"/>
    <property type="molecule type" value="Genomic_DNA"/>
</dbReference>
<dbReference type="GeneID" id="64623234"/>
<dbReference type="EMBL" id="JABBWG010000043">
    <property type="protein sequence ID" value="KAG1807530.1"/>
    <property type="molecule type" value="Genomic_DNA"/>
</dbReference>
<evidence type="ECO:0000313" key="1">
    <source>
        <dbReference type="EMBL" id="KAG1807530.1"/>
    </source>
</evidence>
<dbReference type="Proteomes" id="UP000807769">
    <property type="component" value="Unassembled WGS sequence"/>
</dbReference>
<proteinExistence type="predicted"/>
<organism evidence="2 3">
    <name type="scientific">Suillus subaureus</name>
    <dbReference type="NCBI Taxonomy" id="48587"/>
    <lineage>
        <taxon>Eukaryota</taxon>
        <taxon>Fungi</taxon>
        <taxon>Dikarya</taxon>
        <taxon>Basidiomycota</taxon>
        <taxon>Agaricomycotina</taxon>
        <taxon>Agaricomycetes</taxon>
        <taxon>Agaricomycetidae</taxon>
        <taxon>Boletales</taxon>
        <taxon>Suillineae</taxon>
        <taxon>Suillaceae</taxon>
        <taxon>Suillus</taxon>
    </lineage>
</organism>
<evidence type="ECO:0000313" key="2">
    <source>
        <dbReference type="EMBL" id="KAG1819317.1"/>
    </source>
</evidence>
<accession>A0A9P7JFI4</accession>
<protein>
    <submittedName>
        <fullName evidence="2">Uncharacterized protein</fullName>
    </submittedName>
</protein>
<dbReference type="AlphaFoldDB" id="A0A9P7JFI4"/>
<evidence type="ECO:0000313" key="3">
    <source>
        <dbReference type="Proteomes" id="UP000807769"/>
    </source>
</evidence>
<dbReference type="OrthoDB" id="2688793at2759"/>
<feature type="non-terminal residue" evidence="2">
    <location>
        <position position="1"/>
    </location>
</feature>
<feature type="non-terminal residue" evidence="2">
    <location>
        <position position="116"/>
    </location>
</feature>
<name>A0A9P7JFI4_9AGAM</name>
<gene>
    <name evidence="2" type="ORF">BJ212DRAFT_1210213</name>
    <name evidence="1" type="ORF">BJ212DRAFT_1211468</name>
</gene>
<reference evidence="2" key="1">
    <citation type="journal article" date="2020" name="New Phytol.">
        <title>Comparative genomics reveals dynamic genome evolution in host specialist ectomycorrhizal fungi.</title>
        <authorList>
            <person name="Lofgren L.A."/>
            <person name="Nguyen N.H."/>
            <person name="Vilgalys R."/>
            <person name="Ruytinx J."/>
            <person name="Liao H.L."/>
            <person name="Branco S."/>
            <person name="Kuo A."/>
            <person name="LaButti K."/>
            <person name="Lipzen A."/>
            <person name="Andreopoulos W."/>
            <person name="Pangilinan J."/>
            <person name="Riley R."/>
            <person name="Hundley H."/>
            <person name="Na H."/>
            <person name="Barry K."/>
            <person name="Grigoriev I.V."/>
            <person name="Stajich J.E."/>
            <person name="Kennedy P.G."/>
        </authorList>
    </citation>
    <scope>NUCLEOTIDE SEQUENCE</scope>
    <source>
        <strain evidence="2">MN1</strain>
    </source>
</reference>